<keyword evidence="4" id="KW-1185">Reference proteome</keyword>
<organism evidence="3 4">
    <name type="scientific">Vibrio astriarenae</name>
    <dbReference type="NCBI Taxonomy" id="1481923"/>
    <lineage>
        <taxon>Bacteria</taxon>
        <taxon>Pseudomonadati</taxon>
        <taxon>Pseudomonadota</taxon>
        <taxon>Gammaproteobacteria</taxon>
        <taxon>Vibrionales</taxon>
        <taxon>Vibrionaceae</taxon>
        <taxon>Vibrio</taxon>
    </lineage>
</organism>
<feature type="chain" id="PRO_5031351153" evidence="1">
    <location>
        <begin position="27"/>
        <end position="453"/>
    </location>
</feature>
<dbReference type="KEGG" id="vas:GT360_06180"/>
<dbReference type="InterPro" id="IPR012338">
    <property type="entry name" value="Beta-lactam/transpept-like"/>
</dbReference>
<keyword evidence="1" id="KW-0732">Signal</keyword>
<dbReference type="PANTHER" id="PTHR43283:SF7">
    <property type="entry name" value="BETA-LACTAMASE-RELATED DOMAIN-CONTAINING PROTEIN"/>
    <property type="match status" value="1"/>
</dbReference>
<evidence type="ECO:0000313" key="3">
    <source>
        <dbReference type="EMBL" id="QIA63122.1"/>
    </source>
</evidence>
<accession>A0A7Z2YDB0</accession>
<dbReference type="RefSeq" id="WP_164648027.1">
    <property type="nucleotide sequence ID" value="NZ_CP047475.1"/>
</dbReference>
<keyword evidence="3" id="KW-0378">Hydrolase</keyword>
<dbReference type="Gene3D" id="3.40.710.10">
    <property type="entry name" value="DD-peptidase/beta-lactamase superfamily"/>
    <property type="match status" value="1"/>
</dbReference>
<proteinExistence type="predicted"/>
<dbReference type="Pfam" id="PF00144">
    <property type="entry name" value="Beta-lactamase"/>
    <property type="match status" value="1"/>
</dbReference>
<dbReference type="EMBL" id="CP047475">
    <property type="protein sequence ID" value="QIA63122.1"/>
    <property type="molecule type" value="Genomic_DNA"/>
</dbReference>
<protein>
    <submittedName>
        <fullName evidence="3">Serine hydrolase</fullName>
    </submittedName>
</protein>
<name>A0A7Z2YDB0_9VIBR</name>
<reference evidence="3 4" key="1">
    <citation type="submission" date="2020-01" db="EMBL/GenBank/DDBJ databases">
        <title>Whole genome and functional gene identification of agarase of Vibrio HN897.</title>
        <authorList>
            <person name="Liu Y."/>
            <person name="Zhao Z."/>
        </authorList>
    </citation>
    <scope>NUCLEOTIDE SEQUENCE [LARGE SCALE GENOMIC DNA]</scope>
    <source>
        <strain evidence="3 4">HN897</strain>
    </source>
</reference>
<feature type="domain" description="Beta-lactamase-related" evidence="2">
    <location>
        <begin position="135"/>
        <end position="447"/>
    </location>
</feature>
<evidence type="ECO:0000313" key="4">
    <source>
        <dbReference type="Proteomes" id="UP000464262"/>
    </source>
</evidence>
<dbReference type="InterPro" id="IPR050789">
    <property type="entry name" value="Diverse_Enzym_Activities"/>
</dbReference>
<feature type="signal peptide" evidence="1">
    <location>
        <begin position="1"/>
        <end position="26"/>
    </location>
</feature>
<sequence>MKTFKSNKLYTTIALSLGLSFSAASVAETQINPYGPTLAEKANLSTAISVDDINNISRFFNQPQNKVKIQFPSAETEFAWVNMSKFYPTSQVPRDGQVSQLPYAINADINSVKYMNYRSEKEISVDEHFDTKPIDAMVVIKDGKIVFERYKTMRPEDKHLWMSVSKVTGSTILAMLEQEGKIDTQKPVSHYLPELKGSVWDTVKVAESLDMASGLNGTEHDEPTPDSRTNPDQIWYRWAATDMIGMAPDVLNRKESWIDVLSSMERKTPGHQKFEYNSINTFVINRIVEHVTDKPLSELFAERIWSKLGTEHDAYYIASPSGNTLGFMGVNSTLRDLARFGMAFTPSAKQIADEQIVSEEIMAKIHDRKYIDQYPDGYLGKKLTKNFADDAGNISNRYQWDAVTSEGDMYKAGVGGQGLYISPSSNTVVAWFATGDGENQEESMARAIVQSIN</sequence>
<dbReference type="GO" id="GO:0016787">
    <property type="term" value="F:hydrolase activity"/>
    <property type="evidence" value="ECO:0007669"/>
    <property type="project" value="UniProtKB-KW"/>
</dbReference>
<gene>
    <name evidence="3" type="ORF">GT360_06180</name>
</gene>
<dbReference type="InterPro" id="IPR001466">
    <property type="entry name" value="Beta-lactam-related"/>
</dbReference>
<evidence type="ECO:0000256" key="1">
    <source>
        <dbReference type="SAM" id="SignalP"/>
    </source>
</evidence>
<dbReference type="Proteomes" id="UP000464262">
    <property type="component" value="Chromosome 1"/>
</dbReference>
<dbReference type="AlphaFoldDB" id="A0A7Z2YDB0"/>
<dbReference type="SUPFAM" id="SSF56601">
    <property type="entry name" value="beta-lactamase/transpeptidase-like"/>
    <property type="match status" value="1"/>
</dbReference>
<dbReference type="PANTHER" id="PTHR43283">
    <property type="entry name" value="BETA-LACTAMASE-RELATED"/>
    <property type="match status" value="1"/>
</dbReference>
<evidence type="ECO:0000259" key="2">
    <source>
        <dbReference type="Pfam" id="PF00144"/>
    </source>
</evidence>